<dbReference type="PROSITE" id="PS00383">
    <property type="entry name" value="TYR_PHOSPHATASE_1"/>
    <property type="match status" value="1"/>
</dbReference>
<sequence length="564" mass="61244">MPLLSLMGSKPKSKCGLILPGMVKPSCGDTPPSDDEAEPQSQVSTSITSASHHSLASLESSCHGMANLGQGVWWVGCSDNQEVPGPAGITPEMLPSALESNAQDVMESLQQCALTGDGESRNGSLRAFYPEEMECLGRLKWDGDGHYVLAPFPGDHPPTLGQVMSFLKMVDAAVSKSKMVVLVTTQRRRAVTAALAGALLVLARGFSPEEAWQHIHPVYGLPKEDPKVAWDRFPPPFSHSGETGPSSLTVFDCLRGLAVAREKNWLEDYRLFDVAAWKMMREKFDASWLIPGEILAMANPWGTSQNPRFPGLLNRGPAESMPSSQSSPDLMGSISQTSSFQSSSHLDAWPEDTCEAGQATADLETILLSQGGDLGTDEEVCNSVNAAVAAENAGSWKLPFSRSEEFSRLEADTFVSLLLRNSIQEVARLNYDAECPEQRGYEKAFAANGIKIKKVPFQDGNIPNKAVVKEFLKSCQVAVKRKRTIALHCQGGMGRTGVMAGAHAAAHHQVDGKAFHGWTRICRPGTVQTVVQEEFLREMEPEPITKSSSLRSIMDSCRLRFISV</sequence>
<dbReference type="InterPro" id="IPR029021">
    <property type="entry name" value="Prot-tyrosine_phosphatase-like"/>
</dbReference>
<protein>
    <recommendedName>
        <fullName evidence="2">Tyrosine specific protein phosphatases domain-containing protein</fullName>
    </recommendedName>
</protein>
<dbReference type="AlphaFoldDB" id="A0AA36MRC5"/>
<proteinExistence type="predicted"/>
<dbReference type="PANTHER" id="PTHR23339">
    <property type="entry name" value="TYROSINE SPECIFIC PROTEIN PHOSPHATASE AND DUAL SPECIFICITY PROTEIN PHOSPHATASE"/>
    <property type="match status" value="1"/>
</dbReference>
<gene>
    <name evidence="3" type="ORF">EVOR1521_LOCUS6176</name>
</gene>
<keyword evidence="4" id="KW-1185">Reference proteome</keyword>
<dbReference type="Pfam" id="PF22785">
    <property type="entry name" value="Tc-R-P"/>
    <property type="match status" value="1"/>
</dbReference>
<dbReference type="SUPFAM" id="SSF52799">
    <property type="entry name" value="(Phosphotyrosine protein) phosphatases II"/>
    <property type="match status" value="2"/>
</dbReference>
<name>A0AA36MRC5_9DINO</name>
<evidence type="ECO:0000256" key="1">
    <source>
        <dbReference type="SAM" id="MobiDB-lite"/>
    </source>
</evidence>
<dbReference type="EMBL" id="CAUJNA010000457">
    <property type="protein sequence ID" value="CAJ1377355.1"/>
    <property type="molecule type" value="Genomic_DNA"/>
</dbReference>
<dbReference type="InterPro" id="IPR050561">
    <property type="entry name" value="PTP"/>
</dbReference>
<comment type="caution">
    <text evidence="3">The sequence shown here is derived from an EMBL/GenBank/DDBJ whole genome shotgun (WGS) entry which is preliminary data.</text>
</comment>
<dbReference type="Proteomes" id="UP001178507">
    <property type="component" value="Unassembled WGS sequence"/>
</dbReference>
<reference evidence="3" key="1">
    <citation type="submission" date="2023-08" db="EMBL/GenBank/DDBJ databases">
        <authorList>
            <person name="Chen Y."/>
            <person name="Shah S."/>
            <person name="Dougan E. K."/>
            <person name="Thang M."/>
            <person name="Chan C."/>
        </authorList>
    </citation>
    <scope>NUCLEOTIDE SEQUENCE</scope>
</reference>
<accession>A0AA36MRC5</accession>
<feature type="domain" description="Tyrosine specific protein phosphatases" evidence="2">
    <location>
        <begin position="469"/>
        <end position="534"/>
    </location>
</feature>
<evidence type="ECO:0000313" key="3">
    <source>
        <dbReference type="EMBL" id="CAJ1377355.1"/>
    </source>
</evidence>
<dbReference type="Gene3D" id="3.90.190.10">
    <property type="entry name" value="Protein tyrosine phosphatase superfamily"/>
    <property type="match status" value="2"/>
</dbReference>
<evidence type="ECO:0000313" key="4">
    <source>
        <dbReference type="Proteomes" id="UP001178507"/>
    </source>
</evidence>
<feature type="region of interest" description="Disordered" evidence="1">
    <location>
        <begin position="24"/>
        <end position="50"/>
    </location>
</feature>
<dbReference type="InterPro" id="IPR000387">
    <property type="entry name" value="Tyr_Pase_dom"/>
</dbReference>
<dbReference type="PROSITE" id="PS50056">
    <property type="entry name" value="TYR_PHOSPHATASE_2"/>
    <property type="match status" value="1"/>
</dbReference>
<evidence type="ECO:0000259" key="2">
    <source>
        <dbReference type="PROSITE" id="PS50056"/>
    </source>
</evidence>
<feature type="region of interest" description="Disordered" evidence="1">
    <location>
        <begin position="307"/>
        <end position="337"/>
    </location>
</feature>
<organism evidence="3 4">
    <name type="scientific">Effrenium voratum</name>
    <dbReference type="NCBI Taxonomy" id="2562239"/>
    <lineage>
        <taxon>Eukaryota</taxon>
        <taxon>Sar</taxon>
        <taxon>Alveolata</taxon>
        <taxon>Dinophyceae</taxon>
        <taxon>Suessiales</taxon>
        <taxon>Symbiodiniaceae</taxon>
        <taxon>Effrenium</taxon>
    </lineage>
</organism>
<dbReference type="InterPro" id="IPR016130">
    <property type="entry name" value="Tyr_Pase_AS"/>
</dbReference>